<proteinExistence type="predicted"/>
<evidence type="ECO:0000256" key="1">
    <source>
        <dbReference type="SAM" id="Phobius"/>
    </source>
</evidence>
<dbReference type="RefSeq" id="WP_120103797.1">
    <property type="nucleotide sequence ID" value="NZ_QKNY01000018.1"/>
</dbReference>
<accession>A0A3A6PM25</accession>
<gene>
    <name evidence="2" type="ORF">DM826_09695</name>
</gene>
<dbReference type="Proteomes" id="UP000276588">
    <property type="component" value="Unassembled WGS sequence"/>
</dbReference>
<dbReference type="GO" id="GO:0016787">
    <property type="term" value="F:hydrolase activity"/>
    <property type="evidence" value="ECO:0007669"/>
    <property type="project" value="UniProtKB-KW"/>
</dbReference>
<name>A0A3A6PM25_9EURY</name>
<keyword evidence="1" id="KW-0812">Transmembrane</keyword>
<keyword evidence="2" id="KW-0378">Hydrolase</keyword>
<keyword evidence="3" id="KW-1185">Reference proteome</keyword>
<dbReference type="Pfam" id="PF04307">
    <property type="entry name" value="YdjM"/>
    <property type="match status" value="1"/>
</dbReference>
<comment type="caution">
    <text evidence="2">The sequence shown here is derived from an EMBL/GenBank/DDBJ whole genome shotgun (WGS) entry which is preliminary data.</text>
</comment>
<sequence>MPDLLTHALAAYTLAVGLSVRYQWLTPPYVTVAMMGAFIPDLTKIRLLVPSWQLEAWLGLPFDWGALHTVGGTLVSVLIGVAVVRRTDRRRVFGPLAVGASSHLVLDSLLAFPAGRMKFVLWPLTTYRPVFDGLFLSTDRWPVVVAAGLAASACYLRYYRGSPDA</sequence>
<keyword evidence="1" id="KW-0472">Membrane</keyword>
<dbReference type="AlphaFoldDB" id="A0A3A6PM25"/>
<evidence type="ECO:0000313" key="2">
    <source>
        <dbReference type="EMBL" id="RJX42487.1"/>
    </source>
</evidence>
<dbReference type="EMBL" id="QKNY01000018">
    <property type="protein sequence ID" value="RJX42487.1"/>
    <property type="molecule type" value="Genomic_DNA"/>
</dbReference>
<protein>
    <submittedName>
        <fullName evidence="2">Metal-dependent hydrolase</fullName>
    </submittedName>
</protein>
<evidence type="ECO:0000313" key="3">
    <source>
        <dbReference type="Proteomes" id="UP000276588"/>
    </source>
</evidence>
<dbReference type="InterPro" id="IPR007404">
    <property type="entry name" value="YdjM-like"/>
</dbReference>
<organism evidence="2 3">
    <name type="scientific">Halonotius aquaticus</name>
    <dbReference type="NCBI Taxonomy" id="2216978"/>
    <lineage>
        <taxon>Archaea</taxon>
        <taxon>Methanobacteriati</taxon>
        <taxon>Methanobacteriota</taxon>
        <taxon>Stenosarchaea group</taxon>
        <taxon>Halobacteria</taxon>
        <taxon>Halobacteriales</taxon>
        <taxon>Haloferacaceae</taxon>
        <taxon>Halonotius</taxon>
    </lineage>
</organism>
<dbReference type="OrthoDB" id="241062at2157"/>
<feature type="transmembrane region" description="Helical" evidence="1">
    <location>
        <begin position="64"/>
        <end position="84"/>
    </location>
</feature>
<keyword evidence="1" id="KW-1133">Transmembrane helix</keyword>
<reference evidence="2 3" key="1">
    <citation type="submission" date="2018-06" db="EMBL/GenBank/DDBJ databases">
        <title>Halonotius sp. F13-13 a new haloarchaeeon isolated from a solar saltern from Isla Cristina, Huelva, Spain.</title>
        <authorList>
            <person name="Duran-Viseras A."/>
            <person name="Sanchez-Porro C."/>
            <person name="Ventosa A."/>
        </authorList>
    </citation>
    <scope>NUCLEOTIDE SEQUENCE [LARGE SCALE GENOMIC DNA]</scope>
    <source>
        <strain evidence="2 3">F13-13</strain>
    </source>
</reference>